<evidence type="ECO:0000313" key="3">
    <source>
        <dbReference type="Proteomes" id="UP000613177"/>
    </source>
</evidence>
<evidence type="ECO:0000256" key="1">
    <source>
        <dbReference type="SAM" id="MobiDB-lite"/>
    </source>
</evidence>
<keyword evidence="3" id="KW-1185">Reference proteome</keyword>
<feature type="compositionally biased region" description="Basic and acidic residues" evidence="1">
    <location>
        <begin position="199"/>
        <end position="208"/>
    </location>
</feature>
<dbReference type="EMBL" id="JAEPRE010000013">
    <property type="protein sequence ID" value="KAG2236812.1"/>
    <property type="molecule type" value="Genomic_DNA"/>
</dbReference>
<evidence type="ECO:0000313" key="2">
    <source>
        <dbReference type="EMBL" id="KAG2236812.1"/>
    </source>
</evidence>
<name>A0A8H7VZ67_9FUNG</name>
<feature type="compositionally biased region" description="Low complexity" evidence="1">
    <location>
        <begin position="186"/>
        <end position="196"/>
    </location>
</feature>
<feature type="region of interest" description="Disordered" evidence="1">
    <location>
        <begin position="174"/>
        <end position="208"/>
    </location>
</feature>
<gene>
    <name evidence="2" type="ORF">INT48_006996</name>
</gene>
<organism evidence="2 3">
    <name type="scientific">Thamnidium elegans</name>
    <dbReference type="NCBI Taxonomy" id="101142"/>
    <lineage>
        <taxon>Eukaryota</taxon>
        <taxon>Fungi</taxon>
        <taxon>Fungi incertae sedis</taxon>
        <taxon>Mucoromycota</taxon>
        <taxon>Mucoromycotina</taxon>
        <taxon>Mucoromycetes</taxon>
        <taxon>Mucorales</taxon>
        <taxon>Mucorineae</taxon>
        <taxon>Mucoraceae</taxon>
        <taxon>Thamnidium</taxon>
    </lineage>
</organism>
<protein>
    <submittedName>
        <fullName evidence="2">Uncharacterized protein</fullName>
    </submittedName>
</protein>
<comment type="caution">
    <text evidence="2">The sequence shown here is derived from an EMBL/GenBank/DDBJ whole genome shotgun (WGS) entry which is preliminary data.</text>
</comment>
<accession>A0A8H7VZ67</accession>
<sequence>MSTLSWNNELSQFLKDIGLVETSECLNSELIVLSRNHLEKLPEALESLVEKLLVSLERHVNAKEQVLETLDKSHPDLLATKRKRDESEEERERVKRLDSEQIQIRATTEEVEQRINMFIQAKQNELDESNRTEFLSRHDPKADDVTCARTDAREINRNIQMKFDIVNNEDGPLARSLSSFHDNKQNSSSSSSSSNNKNTIEKTCADPTERINNIEQHLNVKLDEEAKPPFSMFERLKILENTLMEIERQHPTWAAVHFNQPNRHFPPPPPIKYITRPTETEQAVIPTQEDAYLSTQIITTAPLQQRTLKAQGRANSSLTRAVIDQLNQQNQVSVTRQTIESSNSQ</sequence>
<reference evidence="2" key="1">
    <citation type="submission" date="2021-01" db="EMBL/GenBank/DDBJ databases">
        <title>Metabolic potential, ecology and presence of endohyphal bacteria is reflected in genomic diversity of Mucoromycotina.</title>
        <authorList>
            <person name="Muszewska A."/>
            <person name="Okrasinska A."/>
            <person name="Steczkiewicz K."/>
            <person name="Drgas O."/>
            <person name="Orlowska M."/>
            <person name="Perlinska-Lenart U."/>
            <person name="Aleksandrzak-Piekarczyk T."/>
            <person name="Szatraj K."/>
            <person name="Zielenkiewicz U."/>
            <person name="Pilsyk S."/>
            <person name="Malc E."/>
            <person name="Mieczkowski P."/>
            <person name="Kruszewska J.S."/>
            <person name="Biernat P."/>
            <person name="Pawlowska J."/>
        </authorList>
    </citation>
    <scope>NUCLEOTIDE SEQUENCE</scope>
    <source>
        <strain evidence="2">WA0000018081</strain>
    </source>
</reference>
<proteinExistence type="predicted"/>
<dbReference type="Proteomes" id="UP000613177">
    <property type="component" value="Unassembled WGS sequence"/>
</dbReference>
<dbReference type="AlphaFoldDB" id="A0A8H7VZ67"/>